<dbReference type="InterPro" id="IPR045540">
    <property type="entry name" value="YegS/DAGK_C"/>
</dbReference>
<sequence length="400" mass="42488">MRSLMSITGTTLVRGRYARCYGAGTDRLIGMTVEDYSLLFAAAVLVIAVLVVVMARMGGRIRSLREQVADLEQRAEVTALVAAHPKSPEERLVGVVVNVTKEDADQVVSLVHEACAAAGMPDPLIMASSPEDPGHVMTRRAVEAGCDLVIAAGGDGTVRAVAAELVNSQVALGVAPLGTGNLFARNIGLPYHDLQACVAEAIHGTPHRVDTLELKLQRPGGRTDQEISLVIAGGGLDAEVMDDTRDVLKTHAGWLAYGEAGLRHVLGPRKTVGVKLDDAEPQTYRVRSVLLANCGSLQAGIKLIPEAKFDDGHMDVALFTPRHALDWARVVAKTALRSSTDIPVMKVRQARTGRLTMAEPMLFQIDGDAVGEVISVSASVSHESLVVNGVRPELLESPAD</sequence>
<keyword evidence="10" id="KW-0812">Transmembrane</keyword>
<dbReference type="SUPFAM" id="SSF111331">
    <property type="entry name" value="NAD kinase/diacylglycerol kinase-like"/>
    <property type="match status" value="1"/>
</dbReference>
<protein>
    <recommendedName>
        <fullName evidence="11">DAGKc domain-containing protein</fullName>
    </recommendedName>
</protein>
<dbReference type="Proteomes" id="UP000460157">
    <property type="component" value="Unassembled WGS sequence"/>
</dbReference>
<keyword evidence="10" id="KW-1133">Transmembrane helix</keyword>
<dbReference type="InterPro" id="IPR016064">
    <property type="entry name" value="NAD/diacylglycerol_kinase_sf"/>
</dbReference>
<keyword evidence="13" id="KW-1185">Reference proteome</keyword>
<keyword evidence="7" id="KW-0594">Phospholipid biosynthesis</keyword>
<organism evidence="12 13">
    <name type="scientific">Nesterenkonia alkaliphila</name>
    <dbReference type="NCBI Taxonomy" id="1463631"/>
    <lineage>
        <taxon>Bacteria</taxon>
        <taxon>Bacillati</taxon>
        <taxon>Actinomycetota</taxon>
        <taxon>Actinomycetes</taxon>
        <taxon>Micrococcales</taxon>
        <taxon>Micrococcaceae</taxon>
        <taxon>Nesterenkonia</taxon>
    </lineage>
</organism>
<gene>
    <name evidence="12" type="ORF">GNZ21_01315</name>
</gene>
<dbReference type="PROSITE" id="PS50146">
    <property type="entry name" value="DAGK"/>
    <property type="match status" value="1"/>
</dbReference>
<proteinExistence type="inferred from homology"/>
<keyword evidence="9" id="KW-0175">Coiled coil</keyword>
<feature type="domain" description="DAGKc" evidence="11">
    <location>
        <begin position="88"/>
        <end position="219"/>
    </location>
</feature>
<keyword evidence="3" id="KW-0808">Transferase</keyword>
<evidence type="ECO:0000256" key="9">
    <source>
        <dbReference type="SAM" id="Coils"/>
    </source>
</evidence>
<dbReference type="Gene3D" id="3.40.50.10330">
    <property type="entry name" value="Probable inorganic polyphosphate/atp-NAD kinase, domain 1"/>
    <property type="match status" value="1"/>
</dbReference>
<dbReference type="PANTHER" id="PTHR12358">
    <property type="entry name" value="SPHINGOSINE KINASE"/>
    <property type="match status" value="1"/>
</dbReference>
<comment type="similarity">
    <text evidence="2">Belongs to the diacylglycerol/lipid kinase family.</text>
</comment>
<keyword evidence="5" id="KW-0418">Kinase</keyword>
<keyword evidence="8" id="KW-1208">Phospholipid metabolism</keyword>
<dbReference type="InterPro" id="IPR050187">
    <property type="entry name" value="Lipid_Phosphate_FormReg"/>
</dbReference>
<comment type="caution">
    <text evidence="12">The sequence shown here is derived from an EMBL/GenBank/DDBJ whole genome shotgun (WGS) entry which is preliminary data.</text>
</comment>
<evidence type="ECO:0000256" key="3">
    <source>
        <dbReference type="ARBA" id="ARBA00022679"/>
    </source>
</evidence>
<dbReference type="EMBL" id="WRPM01000007">
    <property type="protein sequence ID" value="MVT25015.1"/>
    <property type="molecule type" value="Genomic_DNA"/>
</dbReference>
<comment type="cofactor">
    <cofactor evidence="1">
        <name>Mg(2+)</name>
        <dbReference type="ChEBI" id="CHEBI:18420"/>
    </cofactor>
</comment>
<dbReference type="PANTHER" id="PTHR12358:SF54">
    <property type="entry name" value="SPHINGOSINE KINASE RELATED PROTEIN"/>
    <property type="match status" value="1"/>
</dbReference>
<evidence type="ECO:0000256" key="5">
    <source>
        <dbReference type="ARBA" id="ARBA00022777"/>
    </source>
</evidence>
<evidence type="ECO:0000313" key="13">
    <source>
        <dbReference type="Proteomes" id="UP000460157"/>
    </source>
</evidence>
<feature type="coiled-coil region" evidence="9">
    <location>
        <begin position="54"/>
        <end position="81"/>
    </location>
</feature>
<dbReference type="Pfam" id="PF00781">
    <property type="entry name" value="DAGK_cat"/>
    <property type="match status" value="1"/>
</dbReference>
<evidence type="ECO:0000256" key="8">
    <source>
        <dbReference type="ARBA" id="ARBA00023264"/>
    </source>
</evidence>
<dbReference type="InterPro" id="IPR001206">
    <property type="entry name" value="Diacylglycerol_kinase_cat_dom"/>
</dbReference>
<dbReference type="GO" id="GO:0005524">
    <property type="term" value="F:ATP binding"/>
    <property type="evidence" value="ECO:0007669"/>
    <property type="project" value="UniProtKB-KW"/>
</dbReference>
<keyword evidence="7" id="KW-0444">Lipid biosynthesis</keyword>
<keyword evidence="4" id="KW-0547">Nucleotide-binding</keyword>
<keyword evidence="7" id="KW-0443">Lipid metabolism</keyword>
<keyword evidence="6" id="KW-0067">ATP-binding</keyword>
<evidence type="ECO:0000256" key="6">
    <source>
        <dbReference type="ARBA" id="ARBA00022840"/>
    </source>
</evidence>
<dbReference type="AlphaFoldDB" id="A0A7K1UEW2"/>
<dbReference type="GO" id="GO:0008654">
    <property type="term" value="P:phospholipid biosynthetic process"/>
    <property type="evidence" value="ECO:0007669"/>
    <property type="project" value="UniProtKB-KW"/>
</dbReference>
<evidence type="ECO:0000256" key="2">
    <source>
        <dbReference type="ARBA" id="ARBA00005983"/>
    </source>
</evidence>
<evidence type="ECO:0000256" key="10">
    <source>
        <dbReference type="SAM" id="Phobius"/>
    </source>
</evidence>
<accession>A0A7K1UEW2</accession>
<evidence type="ECO:0000256" key="1">
    <source>
        <dbReference type="ARBA" id="ARBA00001946"/>
    </source>
</evidence>
<feature type="transmembrane region" description="Helical" evidence="10">
    <location>
        <begin position="36"/>
        <end position="55"/>
    </location>
</feature>
<dbReference type="GO" id="GO:0016301">
    <property type="term" value="F:kinase activity"/>
    <property type="evidence" value="ECO:0007669"/>
    <property type="project" value="UniProtKB-KW"/>
</dbReference>
<name>A0A7K1UEW2_9MICC</name>
<reference evidence="12 13" key="1">
    <citation type="submission" date="2019-12" db="EMBL/GenBank/DDBJ databases">
        <title>Nesterenkonia muleiensis sp. nov., a novel actinobacterium isolated from sap of Populus euphratica.</title>
        <authorList>
            <person name="Wang R."/>
        </authorList>
    </citation>
    <scope>NUCLEOTIDE SEQUENCE [LARGE SCALE GENOMIC DNA]</scope>
    <source>
        <strain evidence="12 13">F10</strain>
    </source>
</reference>
<dbReference type="Pfam" id="PF19279">
    <property type="entry name" value="YegS_C"/>
    <property type="match status" value="1"/>
</dbReference>
<dbReference type="InterPro" id="IPR017438">
    <property type="entry name" value="ATP-NAD_kinase_N"/>
</dbReference>
<evidence type="ECO:0000259" key="11">
    <source>
        <dbReference type="PROSITE" id="PS50146"/>
    </source>
</evidence>
<keyword evidence="10" id="KW-0472">Membrane</keyword>
<evidence type="ECO:0000256" key="4">
    <source>
        <dbReference type="ARBA" id="ARBA00022741"/>
    </source>
</evidence>
<evidence type="ECO:0000313" key="12">
    <source>
        <dbReference type="EMBL" id="MVT25015.1"/>
    </source>
</evidence>
<dbReference type="Gene3D" id="2.60.200.40">
    <property type="match status" value="1"/>
</dbReference>
<evidence type="ECO:0000256" key="7">
    <source>
        <dbReference type="ARBA" id="ARBA00023209"/>
    </source>
</evidence>